<organism evidence="3 4">
    <name type="scientific">Bartonella quintana JK 68</name>
    <dbReference type="NCBI Taxonomy" id="1134503"/>
    <lineage>
        <taxon>Bacteria</taxon>
        <taxon>Pseudomonadati</taxon>
        <taxon>Pseudomonadota</taxon>
        <taxon>Alphaproteobacteria</taxon>
        <taxon>Hyphomicrobiales</taxon>
        <taxon>Bartonellaceae</taxon>
        <taxon>Bartonella</taxon>
    </lineage>
</organism>
<dbReference type="Proteomes" id="UP000027143">
    <property type="component" value="Unassembled WGS sequence"/>
</dbReference>
<name>A0ABR4SQR1_BARQI</name>
<evidence type="ECO:0000313" key="4">
    <source>
        <dbReference type="Proteomes" id="UP000027143"/>
    </source>
</evidence>
<feature type="domain" description="Homoserine dehydrogenase catalytic" evidence="2">
    <location>
        <begin position="39"/>
        <end position="84"/>
    </location>
</feature>
<comment type="caution">
    <text evidence="3">The sequence shown here is derived from an EMBL/GenBank/DDBJ whole genome shotgun (WGS) entry which is preliminary data.</text>
</comment>
<dbReference type="SUPFAM" id="SSF55347">
    <property type="entry name" value="Glyceraldehyde-3-phosphate dehydrogenase-like, C-terminal domain"/>
    <property type="match status" value="1"/>
</dbReference>
<dbReference type="EMBL" id="AHPD01000005">
    <property type="protein sequence ID" value="KEC66598.1"/>
    <property type="molecule type" value="Genomic_DNA"/>
</dbReference>
<sequence length="84" mass="9658">MLLLPIKRFWLNMRWNLLSFRRKTPFLHFKAAVAGGISVIKAMEESLSSNHMSGIYCILNETCNYILTRIFTEGLSFKDCLADA</sequence>
<reference evidence="3 4" key="1">
    <citation type="submission" date="2012-04" db="EMBL/GenBank/DDBJ databases">
        <title>The Genome Sequence of Bartonella quintana JK 68.</title>
        <authorList>
            <consortium name="The Broad Institute Genome Sequencing Platform"/>
            <consortium name="The Broad Institute Genome Sequencing Center for Infectious Disease"/>
            <person name="Feldgarden M."/>
            <person name="Kirby J."/>
            <person name="Kosoy M."/>
            <person name="Birtles R."/>
            <person name="Probert W.S."/>
            <person name="Chiaraviglio L."/>
            <person name="Walker B."/>
            <person name="Young S.K."/>
            <person name="Zeng Q."/>
            <person name="Gargeya S."/>
            <person name="Fitzgerald M."/>
            <person name="Haas B."/>
            <person name="Abouelleil A."/>
            <person name="Alvarado L."/>
            <person name="Arachchi H.M."/>
            <person name="Berlin A.M."/>
            <person name="Chapman S.B."/>
            <person name="Goldberg J."/>
            <person name="Griggs A."/>
            <person name="Gujja S."/>
            <person name="Hansen M."/>
            <person name="Howarth C."/>
            <person name="Imamovic A."/>
            <person name="Larimer J."/>
            <person name="McCowen C."/>
            <person name="Montmayeur A."/>
            <person name="Murphy C."/>
            <person name="Neiman D."/>
            <person name="Pearson M."/>
            <person name="Priest M."/>
            <person name="Roberts A."/>
            <person name="Saif S."/>
            <person name="Shea T."/>
            <person name="Sisk P."/>
            <person name="Sykes S."/>
            <person name="Wortman J."/>
            <person name="Nusbaum C."/>
            <person name="Birren B."/>
        </authorList>
    </citation>
    <scope>NUCLEOTIDE SEQUENCE [LARGE SCALE GENOMIC DNA]</scope>
    <source>
        <strain evidence="3 4">JK 68</strain>
    </source>
</reference>
<dbReference type="Gene3D" id="3.30.360.10">
    <property type="entry name" value="Dihydrodipicolinate Reductase, domain 2"/>
    <property type="match status" value="1"/>
</dbReference>
<keyword evidence="1" id="KW-0560">Oxidoreductase</keyword>
<gene>
    <name evidence="3" type="ORF">O7U_00470</name>
</gene>
<evidence type="ECO:0000256" key="1">
    <source>
        <dbReference type="ARBA" id="ARBA00023002"/>
    </source>
</evidence>
<protein>
    <recommendedName>
        <fullName evidence="2">Homoserine dehydrogenase catalytic domain-containing protein</fullName>
    </recommendedName>
</protein>
<evidence type="ECO:0000259" key="2">
    <source>
        <dbReference type="Pfam" id="PF00742"/>
    </source>
</evidence>
<dbReference type="PANTHER" id="PTHR43331">
    <property type="entry name" value="HOMOSERINE DEHYDROGENASE"/>
    <property type="match status" value="1"/>
</dbReference>
<accession>A0ABR4SQR1</accession>
<proteinExistence type="predicted"/>
<keyword evidence="4" id="KW-1185">Reference proteome</keyword>
<dbReference type="Gene3D" id="3.40.50.720">
    <property type="entry name" value="NAD(P)-binding Rossmann-like Domain"/>
    <property type="match status" value="1"/>
</dbReference>
<dbReference type="Pfam" id="PF00742">
    <property type="entry name" value="Homoserine_dh"/>
    <property type="match status" value="1"/>
</dbReference>
<dbReference type="InterPro" id="IPR001342">
    <property type="entry name" value="HDH_cat"/>
</dbReference>
<evidence type="ECO:0000313" key="3">
    <source>
        <dbReference type="EMBL" id="KEC66598.1"/>
    </source>
</evidence>
<dbReference type="PANTHER" id="PTHR43331:SF1">
    <property type="entry name" value="HOMOSERINE DEHYDROGENASE"/>
    <property type="match status" value="1"/>
</dbReference>